<reference evidence="2 3" key="1">
    <citation type="submission" date="2016-04" db="EMBL/GenBank/DDBJ databases">
        <title>Complete genome sequence of Fictibacillus phosphorivorans G25-29, a strain toxic to nematodes.</title>
        <authorList>
            <person name="Zheng Z."/>
        </authorList>
    </citation>
    <scope>NUCLEOTIDE SEQUENCE [LARGE SCALE GENOMIC DNA]</scope>
    <source>
        <strain evidence="2 3">G25-29</strain>
    </source>
</reference>
<proteinExistence type="predicted"/>
<protein>
    <submittedName>
        <fullName evidence="2">Uncharacterized protein</fullName>
    </submittedName>
</protein>
<dbReference type="STRING" id="1221500.ABE65_002410"/>
<evidence type="ECO:0000256" key="1">
    <source>
        <dbReference type="SAM" id="MobiDB-lite"/>
    </source>
</evidence>
<dbReference type="Proteomes" id="UP000076623">
    <property type="component" value="Chromosome"/>
</dbReference>
<evidence type="ECO:0000313" key="2">
    <source>
        <dbReference type="EMBL" id="ANC75751.1"/>
    </source>
</evidence>
<dbReference type="AlphaFoldDB" id="A0A160IIZ8"/>
<gene>
    <name evidence="2" type="ORF">ABE65_002410</name>
</gene>
<accession>A0A160IIZ8</accession>
<name>A0A160IIZ8_9BACL</name>
<evidence type="ECO:0000313" key="3">
    <source>
        <dbReference type="Proteomes" id="UP000076623"/>
    </source>
</evidence>
<dbReference type="KEGG" id="fpn:ABE65_002410"/>
<feature type="compositionally biased region" description="Polar residues" evidence="1">
    <location>
        <begin position="61"/>
        <end position="70"/>
    </location>
</feature>
<feature type="region of interest" description="Disordered" evidence="1">
    <location>
        <begin position="50"/>
        <end position="70"/>
    </location>
</feature>
<sequence>MNDIHQNSYNYSLMLFGILVLFPDKLTGVEGARLLQDRWAGETLKSETYKCGSPPAPRKASTWNANQLLT</sequence>
<organism evidence="2 3">
    <name type="scientific">Fictibacillus phosphorivorans</name>
    <dbReference type="NCBI Taxonomy" id="1221500"/>
    <lineage>
        <taxon>Bacteria</taxon>
        <taxon>Bacillati</taxon>
        <taxon>Bacillota</taxon>
        <taxon>Bacilli</taxon>
        <taxon>Bacillales</taxon>
        <taxon>Fictibacillaceae</taxon>
        <taxon>Fictibacillus</taxon>
    </lineage>
</organism>
<dbReference type="EMBL" id="CP015378">
    <property type="protein sequence ID" value="ANC75751.1"/>
    <property type="molecule type" value="Genomic_DNA"/>
</dbReference>
<keyword evidence="3" id="KW-1185">Reference proteome</keyword>